<dbReference type="EMBL" id="LR824027">
    <property type="protein sequence ID" value="CAH0597890.1"/>
    <property type="molecule type" value="Genomic_DNA"/>
</dbReference>
<accession>A0A9P0BWM8</accession>
<feature type="compositionally biased region" description="Basic and acidic residues" evidence="1">
    <location>
        <begin position="185"/>
        <end position="200"/>
    </location>
</feature>
<feature type="region of interest" description="Disordered" evidence="1">
    <location>
        <begin position="106"/>
        <end position="128"/>
    </location>
</feature>
<feature type="region of interest" description="Disordered" evidence="1">
    <location>
        <begin position="518"/>
        <end position="537"/>
    </location>
</feature>
<gene>
    <name evidence="2" type="ORF">CINC_LOCUS7965</name>
</gene>
<feature type="region of interest" description="Disordered" evidence="1">
    <location>
        <begin position="572"/>
        <end position="606"/>
    </location>
</feature>
<dbReference type="AlphaFoldDB" id="A0A9P0BWM8"/>
<keyword evidence="3" id="KW-1185">Reference proteome</keyword>
<dbReference type="OrthoDB" id="7174251at2759"/>
<feature type="compositionally biased region" description="Basic and acidic residues" evidence="1">
    <location>
        <begin position="581"/>
        <end position="600"/>
    </location>
</feature>
<organism evidence="2 3">
    <name type="scientific">Chrysodeixis includens</name>
    <name type="common">Soybean looper</name>
    <name type="synonym">Pseudoplusia includens</name>
    <dbReference type="NCBI Taxonomy" id="689277"/>
    <lineage>
        <taxon>Eukaryota</taxon>
        <taxon>Metazoa</taxon>
        <taxon>Ecdysozoa</taxon>
        <taxon>Arthropoda</taxon>
        <taxon>Hexapoda</taxon>
        <taxon>Insecta</taxon>
        <taxon>Pterygota</taxon>
        <taxon>Neoptera</taxon>
        <taxon>Endopterygota</taxon>
        <taxon>Lepidoptera</taxon>
        <taxon>Glossata</taxon>
        <taxon>Ditrysia</taxon>
        <taxon>Noctuoidea</taxon>
        <taxon>Noctuidae</taxon>
        <taxon>Plusiinae</taxon>
        <taxon>Chrysodeixis</taxon>
    </lineage>
</organism>
<feature type="region of interest" description="Disordered" evidence="1">
    <location>
        <begin position="171"/>
        <end position="241"/>
    </location>
</feature>
<evidence type="ECO:0000313" key="2">
    <source>
        <dbReference type="EMBL" id="CAH0597890.1"/>
    </source>
</evidence>
<name>A0A9P0BWM8_CHRIL</name>
<protein>
    <submittedName>
        <fullName evidence="2">Uncharacterized protein</fullName>
    </submittedName>
</protein>
<sequence length="621" mass="73779">MPAMPHPLKTVLMSSQINDVTPVHAPILPTLPPAQIHSQLVILPTPRPPYPMLPAPRMGTPSPVHQIVQLPTIQLPEPSPQIGLPENQLSMYNDVPRSNSYYEKSIFDEDRRLPQRQPPKHTPTIKKSSIFTRVAQFKLPGRRSSPFETMKKDVVPRKDFTNLNKVVNDYLNRKPGYRRNNQAKVRQEDASHQEEDHHTESPSQTNAQDQKEEQQPTTEEVKTVEKKQHKEEETTEALKNVEEKVMNFNRYLKKVNNTDDKDTENKDDNDNKLMSLLDTLEQEVKHIELDGTEKELFDAKIRKIYGSVVGKPAELLSPKQSKLNELEISDNDFGESKNYVKHESNHINDDERNLDDDKKTIKHLEPKKSSNRIKGYDFMDRKHADKLPDIMLDLNKYNDNINHKLFNEIDRKYNEHLDQKSYSDNDHKFSDLEHKFMEDLDRKLNEDRKYNNAEHKFYNEHSEDDRKYIRLPAARNQMKYENKEYRNYKHNGFSSLEDVKYRNYDKYEREKFGRGDRSLYRKDDRKHRRGTDLKRGKSKAYYAHNDANDVLSVERRKYYQDKLENLERRLQHTRTFRRKMDHGNERPMRRMRPNREERTRSSKTQADNFYVPDRARFLHGF</sequence>
<feature type="compositionally biased region" description="Basic and acidic residues" evidence="1">
    <location>
        <begin position="209"/>
        <end position="232"/>
    </location>
</feature>
<evidence type="ECO:0000313" key="3">
    <source>
        <dbReference type="Proteomes" id="UP001154114"/>
    </source>
</evidence>
<proteinExistence type="predicted"/>
<evidence type="ECO:0000256" key="1">
    <source>
        <dbReference type="SAM" id="MobiDB-lite"/>
    </source>
</evidence>
<dbReference type="Proteomes" id="UP001154114">
    <property type="component" value="Chromosome 24"/>
</dbReference>
<reference evidence="2" key="1">
    <citation type="submission" date="2021-12" db="EMBL/GenBank/DDBJ databases">
        <authorList>
            <person name="King R."/>
        </authorList>
    </citation>
    <scope>NUCLEOTIDE SEQUENCE</scope>
</reference>